<protein>
    <recommendedName>
        <fullName evidence="8">Heparan-sulfate 6-O-sulfotransferase</fullName>
        <ecNumber evidence="8">2.8.2.-</ecNumber>
    </recommendedName>
</protein>
<comment type="similarity">
    <text evidence="2 8">Belongs to the sulfotransferase 6 family.</text>
</comment>
<dbReference type="PANTHER" id="PTHR12812">
    <property type="entry name" value="HEPARAN SULFATE 6-O-SULFOTRANSFERASE 3"/>
    <property type="match status" value="1"/>
</dbReference>
<dbReference type="Gene3D" id="3.40.50.300">
    <property type="entry name" value="P-loop containing nucleotide triphosphate hydrolases"/>
    <property type="match status" value="1"/>
</dbReference>
<evidence type="ECO:0000256" key="4">
    <source>
        <dbReference type="ARBA" id="ARBA00022692"/>
    </source>
</evidence>
<keyword evidence="7" id="KW-0325">Glycoprotein</keyword>
<evidence type="ECO:0000313" key="10">
    <source>
        <dbReference type="Proteomes" id="UP001642483"/>
    </source>
</evidence>
<keyword evidence="3 8" id="KW-0808">Transferase</keyword>
<dbReference type="InterPro" id="IPR010635">
    <property type="entry name" value="Heparan_SO4-6-sulfoTrfase"/>
</dbReference>
<dbReference type="InterPro" id="IPR005331">
    <property type="entry name" value="Sulfotransferase"/>
</dbReference>
<dbReference type="Proteomes" id="UP001642483">
    <property type="component" value="Unassembled WGS sequence"/>
</dbReference>
<name>A0ABP0H4C8_CLALP</name>
<dbReference type="Pfam" id="PF03567">
    <property type="entry name" value="Sulfotransfer_2"/>
    <property type="match status" value="1"/>
</dbReference>
<organism evidence="9 10">
    <name type="scientific">Clavelina lepadiformis</name>
    <name type="common">Light-bulb sea squirt</name>
    <name type="synonym">Ascidia lepadiformis</name>
    <dbReference type="NCBI Taxonomy" id="159417"/>
    <lineage>
        <taxon>Eukaryota</taxon>
        <taxon>Metazoa</taxon>
        <taxon>Chordata</taxon>
        <taxon>Tunicata</taxon>
        <taxon>Ascidiacea</taxon>
        <taxon>Aplousobranchia</taxon>
        <taxon>Clavelinidae</taxon>
        <taxon>Clavelina</taxon>
    </lineage>
</organism>
<evidence type="ECO:0000256" key="6">
    <source>
        <dbReference type="ARBA" id="ARBA00023136"/>
    </source>
</evidence>
<keyword evidence="10" id="KW-1185">Reference proteome</keyword>
<dbReference type="SUPFAM" id="SSF52540">
    <property type="entry name" value="P-loop containing nucleoside triphosphate hydrolases"/>
    <property type="match status" value="1"/>
</dbReference>
<keyword evidence="8" id="KW-0735">Signal-anchor</keyword>
<reference evidence="9 10" key="1">
    <citation type="submission" date="2024-02" db="EMBL/GenBank/DDBJ databases">
        <authorList>
            <person name="Daric V."/>
            <person name="Darras S."/>
        </authorList>
    </citation>
    <scope>NUCLEOTIDE SEQUENCE [LARGE SCALE GENOMIC DNA]</scope>
</reference>
<evidence type="ECO:0000256" key="2">
    <source>
        <dbReference type="ARBA" id="ARBA00010109"/>
    </source>
</evidence>
<dbReference type="InterPro" id="IPR027417">
    <property type="entry name" value="P-loop_NTPase"/>
</dbReference>
<evidence type="ECO:0000256" key="1">
    <source>
        <dbReference type="ARBA" id="ARBA00004167"/>
    </source>
</evidence>
<evidence type="ECO:0000256" key="8">
    <source>
        <dbReference type="RuleBase" id="RU364122"/>
    </source>
</evidence>
<sequence length="382" mass="44597">MFHISSGILASRRKFILCLILCVLMMVSLRTYYSSSFRTLPKYTNYKDTALRKQYSSFHYTAPFFQPTVNYSSTKISKSQPIGKYKKNGKETIPYEKNFDINGTDIIVFLHMQKTGGSTFGRHLVFDLQLERRCEKKLIKKNKKTKKRTCLRPSDDSEWLFSRFTTGWACGLHADWTSLTECVPQYFPLTNITRRYFYITMLREPVARYLSEWKHVARGATWDTSYLLCNGKKYDYTFCWAGENWSGVPLSEFMNCSTNMANNRQTYMLADLKKIGCDGSGMSFATAGKVMLESAKKNLQEMVFFGLTERQKATQFLFENSFNLKFNIDFFDRNDTYASSVNETEDIIHKIRQLNALDVDLYEYAVKLFNERLNQTLRFSKS</sequence>
<gene>
    <name evidence="9" type="ORF">CVLEPA_LOCUS31314</name>
</gene>
<evidence type="ECO:0000256" key="3">
    <source>
        <dbReference type="ARBA" id="ARBA00022679"/>
    </source>
</evidence>
<comment type="catalytic activity">
    <reaction evidence="8">
        <text>alpha-D-glucosaminyl-[heparan sulfate](n) + 3'-phosphoadenylyl sulfate = 6-sulfo-alpha-D-glucosaminyl-[heparan sulfate](n) + adenosine 3',5'-bisphosphate + H(+)</text>
        <dbReference type="Rhea" id="RHEA:56604"/>
        <dbReference type="Rhea" id="RHEA-COMP:9830"/>
        <dbReference type="Rhea" id="RHEA-COMP:14621"/>
        <dbReference type="ChEBI" id="CHEBI:15378"/>
        <dbReference type="ChEBI" id="CHEBI:58339"/>
        <dbReference type="ChEBI" id="CHEBI:58343"/>
        <dbReference type="ChEBI" id="CHEBI:58388"/>
        <dbReference type="ChEBI" id="CHEBI:140604"/>
    </reaction>
</comment>
<evidence type="ECO:0000313" key="9">
    <source>
        <dbReference type="EMBL" id="CAK8697814.1"/>
    </source>
</evidence>
<comment type="function">
    <text evidence="8">6-O-sulfation enzyme which catalyzes the transfer of sulfate from 3'-phosphoadenosine 5'-phosphosulfate (PAPS) to position 6 of the N-sulfoglucosamine residue (GlcNS) of heparan sulfate.</text>
</comment>
<comment type="subcellular location">
    <subcellularLocation>
        <location evidence="1">Membrane</location>
        <topology evidence="1">Single-pass membrane protein</topology>
    </subcellularLocation>
    <subcellularLocation>
        <location evidence="8">Membrane</location>
        <topology evidence="8">Single-pass type II membrane protein</topology>
    </subcellularLocation>
</comment>
<comment type="caution">
    <text evidence="9">The sequence shown here is derived from an EMBL/GenBank/DDBJ whole genome shotgun (WGS) entry which is preliminary data.</text>
</comment>
<keyword evidence="4" id="KW-0812">Transmembrane</keyword>
<dbReference type="EC" id="2.8.2.-" evidence="8"/>
<keyword evidence="6 8" id="KW-0472">Membrane</keyword>
<dbReference type="EMBL" id="CAWYQH010000174">
    <property type="protein sequence ID" value="CAK8697814.1"/>
    <property type="molecule type" value="Genomic_DNA"/>
</dbReference>
<dbReference type="PANTHER" id="PTHR12812:SF0">
    <property type="entry name" value="HEPARAN-SULFATE 6-O-SULFOTRANSFERASE"/>
    <property type="match status" value="1"/>
</dbReference>
<proteinExistence type="inferred from homology"/>
<evidence type="ECO:0000256" key="7">
    <source>
        <dbReference type="ARBA" id="ARBA00023180"/>
    </source>
</evidence>
<keyword evidence="5" id="KW-1133">Transmembrane helix</keyword>
<evidence type="ECO:0000256" key="5">
    <source>
        <dbReference type="ARBA" id="ARBA00022989"/>
    </source>
</evidence>
<accession>A0ABP0H4C8</accession>